<organism evidence="1 2">
    <name type="scientific">Paenibacillus apiarius</name>
    <dbReference type="NCBI Taxonomy" id="46240"/>
    <lineage>
        <taxon>Bacteria</taxon>
        <taxon>Bacillati</taxon>
        <taxon>Bacillota</taxon>
        <taxon>Bacilli</taxon>
        <taxon>Bacillales</taxon>
        <taxon>Paenibacillaceae</taxon>
        <taxon>Paenibacillus</taxon>
    </lineage>
</organism>
<dbReference type="RefSeq" id="WP_087433830.1">
    <property type="nucleotide sequence ID" value="NZ_JAMDLV010000033.1"/>
</dbReference>
<comment type="caution">
    <text evidence="1">The sequence shown here is derived from an EMBL/GenBank/DDBJ whole genome shotgun (WGS) entry which is preliminary data.</text>
</comment>
<gene>
    <name evidence="1" type="ORF">M5X09_04040</name>
</gene>
<name>A0ABT4DRV9_9BACL</name>
<proteinExistence type="predicted"/>
<dbReference type="SUPFAM" id="SSF82771">
    <property type="entry name" value="GIY-YIG endonuclease"/>
    <property type="match status" value="1"/>
</dbReference>
<dbReference type="CDD" id="cd10451">
    <property type="entry name" value="GIY-YIG_LuxR_like"/>
    <property type="match status" value="1"/>
</dbReference>
<protein>
    <submittedName>
        <fullName evidence="1">GIY-YIG nuclease family protein</fullName>
    </submittedName>
</protein>
<accession>A0ABT4DRV9</accession>
<sequence>MNAEERKQAGNMYAHSHRLMGVYGLKHKQSGKWFIASAMDVNGKRNGLYFMLNMGTHVNKRLSEDWKRDGEDSFEFHLLEEVKPDEEYVASDEDRKKYAARLKKLEEQWLNKLQPYEENGYHNRPADK</sequence>
<dbReference type="InterPro" id="IPR035901">
    <property type="entry name" value="GIY-YIG_endonuc_sf"/>
</dbReference>
<dbReference type="Proteomes" id="UP001207626">
    <property type="component" value="Unassembled WGS sequence"/>
</dbReference>
<evidence type="ECO:0000313" key="2">
    <source>
        <dbReference type="Proteomes" id="UP001207626"/>
    </source>
</evidence>
<dbReference type="EMBL" id="JAMDLW010000003">
    <property type="protein sequence ID" value="MCY9518848.1"/>
    <property type="molecule type" value="Genomic_DNA"/>
</dbReference>
<dbReference type="Gene3D" id="3.40.1440.10">
    <property type="entry name" value="GIY-YIG endonuclease"/>
    <property type="match status" value="1"/>
</dbReference>
<reference evidence="1 2" key="1">
    <citation type="submission" date="2022-05" db="EMBL/GenBank/DDBJ databases">
        <title>Genome Sequencing of Bee-Associated Microbes.</title>
        <authorList>
            <person name="Dunlap C."/>
        </authorList>
    </citation>
    <scope>NUCLEOTIDE SEQUENCE [LARGE SCALE GENOMIC DNA]</scope>
    <source>
        <strain evidence="1 2">NRRL NRS-1438</strain>
    </source>
</reference>
<keyword evidence="2" id="KW-1185">Reference proteome</keyword>
<evidence type="ECO:0000313" key="1">
    <source>
        <dbReference type="EMBL" id="MCY9518848.1"/>
    </source>
</evidence>